<protein>
    <submittedName>
        <fullName evidence="2">Uncharacterized protein</fullName>
    </submittedName>
</protein>
<name>A0A060UYI7_9PROT</name>
<reference evidence="2" key="1">
    <citation type="submission" date="2014-03" db="EMBL/GenBank/DDBJ databases">
        <authorList>
            <person name="Genoscope - CEA"/>
        </authorList>
    </citation>
    <scope>NUCLEOTIDE SEQUENCE [LARGE SCALE GENOMIC DNA]</scope>
    <source>
        <strain evidence="2">CF27</strain>
    </source>
</reference>
<organism evidence="2">
    <name type="scientific">Acidithiobacillus ferrivorans</name>
    <dbReference type="NCBI Taxonomy" id="160808"/>
    <lineage>
        <taxon>Bacteria</taxon>
        <taxon>Pseudomonadati</taxon>
        <taxon>Pseudomonadota</taxon>
        <taxon>Acidithiobacillia</taxon>
        <taxon>Acidithiobacillales</taxon>
        <taxon>Acidithiobacillaceae</taxon>
        <taxon>Acidithiobacillus</taxon>
    </lineage>
</organism>
<accession>A0A060UYI7</accession>
<gene>
    <name evidence="2" type="ORF">AFERRI_600009</name>
</gene>
<sequence>MASPSTRFAREQRPCWSADALSALLYSWIATHAFSNYVHDRTDECAECRDNQPDIKQRALYLMFNAGAYAVDFWLPTIWNERCDHDIFLSVVAEETQQARSGSPTSNKETQRCRSE</sequence>
<comment type="caution">
    <text evidence="2">The sequence shown here is derived from an EMBL/GenBank/DDBJ whole genome shotgun (WGS) entry which is preliminary data.</text>
</comment>
<reference evidence="2" key="2">
    <citation type="submission" date="2014-07" db="EMBL/GenBank/DDBJ databases">
        <title>Initial genome analysis of the psychrotolerant acidophile Acidithiobacillus ferrivorans CF27: insights into iron and sulfur oxidation pathways and into biofilm formation.</title>
        <authorList>
            <person name="Talla E."/>
            <person name="Hedrich S."/>
            <person name="Mangenot S."/>
            <person name="Ji B."/>
            <person name="Johnson D.B."/>
            <person name="Barbe V."/>
            <person name="Bonnefoy V."/>
        </authorList>
    </citation>
    <scope>NUCLEOTIDE SEQUENCE [LARGE SCALE GENOMIC DNA]</scope>
    <source>
        <strain evidence="2">CF27</strain>
    </source>
</reference>
<evidence type="ECO:0000313" key="2">
    <source>
        <dbReference type="EMBL" id="CDQ11783.1"/>
    </source>
</evidence>
<proteinExistence type="predicted"/>
<feature type="compositionally biased region" description="Polar residues" evidence="1">
    <location>
        <begin position="96"/>
        <end position="108"/>
    </location>
</feature>
<dbReference type="AlphaFoldDB" id="A0A060UYI7"/>
<dbReference type="EMBL" id="CCCS020000057">
    <property type="protein sequence ID" value="CDQ11783.1"/>
    <property type="molecule type" value="Genomic_DNA"/>
</dbReference>
<evidence type="ECO:0000256" key="1">
    <source>
        <dbReference type="SAM" id="MobiDB-lite"/>
    </source>
</evidence>
<feature type="region of interest" description="Disordered" evidence="1">
    <location>
        <begin position="96"/>
        <end position="116"/>
    </location>
</feature>